<keyword evidence="1" id="KW-0645">Protease</keyword>
<feature type="domain" description="UBP34/UBP24/USP9X/USP9Y-like ARM repeat region" evidence="5">
    <location>
        <begin position="260"/>
        <end position="572"/>
    </location>
</feature>
<feature type="compositionally biased region" description="Basic residues" evidence="4">
    <location>
        <begin position="577"/>
        <end position="594"/>
    </location>
</feature>
<evidence type="ECO:0000256" key="1">
    <source>
        <dbReference type="ARBA" id="ARBA00022670"/>
    </source>
</evidence>
<keyword evidence="6" id="KW-0648">Protein biosynthesis</keyword>
<accession>A0AAV7ZRI9</accession>
<keyword evidence="3" id="KW-0378">Hydrolase</keyword>
<dbReference type="GO" id="GO:0006508">
    <property type="term" value="P:proteolysis"/>
    <property type="evidence" value="ECO:0007669"/>
    <property type="project" value="UniProtKB-KW"/>
</dbReference>
<reference evidence="6" key="1">
    <citation type="submission" date="2022-08" db="EMBL/GenBank/DDBJ databases">
        <title>Novel sulphate-reducing endosymbionts in the free-living metamonad Anaeramoeba.</title>
        <authorList>
            <person name="Jerlstrom-Hultqvist J."/>
            <person name="Cepicka I."/>
            <person name="Gallot-Lavallee L."/>
            <person name="Salas-Leiva D."/>
            <person name="Curtis B.A."/>
            <person name="Zahonova K."/>
            <person name="Pipaliya S."/>
            <person name="Dacks J."/>
            <person name="Roger A.J."/>
        </authorList>
    </citation>
    <scope>NUCLEOTIDE SEQUENCE</scope>
    <source>
        <strain evidence="6">Busselton2</strain>
    </source>
</reference>
<dbReference type="GO" id="GO:0003743">
    <property type="term" value="F:translation initiation factor activity"/>
    <property type="evidence" value="ECO:0007669"/>
    <property type="project" value="UniProtKB-KW"/>
</dbReference>
<evidence type="ECO:0000313" key="7">
    <source>
        <dbReference type="Proteomes" id="UP001146793"/>
    </source>
</evidence>
<keyword evidence="6" id="KW-0396">Initiation factor</keyword>
<protein>
    <submittedName>
        <fullName evidence="6">RNA polymerase iii transcription initiation factor b</fullName>
    </submittedName>
</protein>
<organism evidence="6 7">
    <name type="scientific">Anaeramoeba flamelloides</name>
    <dbReference type="NCBI Taxonomy" id="1746091"/>
    <lineage>
        <taxon>Eukaryota</taxon>
        <taxon>Metamonada</taxon>
        <taxon>Anaeramoebidae</taxon>
        <taxon>Anaeramoeba</taxon>
    </lineage>
</organism>
<keyword evidence="2" id="KW-0833">Ubl conjugation pathway</keyword>
<dbReference type="InterPro" id="IPR056850">
    <property type="entry name" value="ARM_UBP34_24_USP9X_Y"/>
</dbReference>
<dbReference type="AlphaFoldDB" id="A0AAV7ZRI9"/>
<proteinExistence type="predicted"/>
<dbReference type="GO" id="GO:0008233">
    <property type="term" value="F:peptidase activity"/>
    <property type="evidence" value="ECO:0007669"/>
    <property type="project" value="UniProtKB-KW"/>
</dbReference>
<gene>
    <name evidence="6" type="ORF">M0812_10474</name>
</gene>
<dbReference type="PANTHER" id="PTHR42264">
    <property type="entry name" value="EPHRIN_REC_LIKE DOMAIN-CONTAINING PROTEIN"/>
    <property type="match status" value="1"/>
</dbReference>
<name>A0AAV7ZRI9_9EUKA</name>
<dbReference type="Proteomes" id="UP001146793">
    <property type="component" value="Unassembled WGS sequence"/>
</dbReference>
<comment type="caution">
    <text evidence="6">The sequence shown here is derived from an EMBL/GenBank/DDBJ whole genome shotgun (WGS) entry which is preliminary data.</text>
</comment>
<sequence>MNNEYSHKYQTLLSSIKSDYDITSTVKELDQTIDSILKGELNKEEEYFFISKVIDRSIKLIWNNGSMEEESIFHANRYFQKALRLFVEKIDSNNKKINKIFTRIFSLSDKNNNKSSFYNNKPNKEVYFDLDHEPIFEPYFTRKTFLSYKKSYFEEEKEEKEKEKEKKKEKESHIFIIRKFSKTMVDALIENSIKNTTARKVINYENYLFGSDWGFENCVEDGYNHYFLKNVDFFGRIGGFRILFQYLFLTEEKDWEIISEEFYLDYTFKLFYSPYLDMRYSSMRRINKIIKSLEYGTTNYSYQYGQTSYSKNKFKYLSKDILFSWIENTGIIKDVFGVSMHAQIIGASGDILTFLSQNNQISTGLIDAIFDSTIGIHTSLSDAIFDIIGKISENLNLELSNYIFERKLKSITKWDTPNIKFLHNFTEGTLERTMEPFNFFMSLINSTKINYSTRVQLKEYMEKLFKSKNFGTKIKKKTIRNLITFLTAHKDLTISLPLLITLIKTYSEQSYYMQTTIKLSSTYISQGQVVQLLENKYKIIDEIINDITLIQNKIKGIVQKGNLDIKNPPNNLNKNSSNKKHKNKTINRSQKKKKNVNEGQEDDETKLKWVDYHFFDSFSYLEHLNTRLTFLESFTKFSSNVKINKKANKKDYGLYLLMKDYLKERLIDFTNGSLQLKMKTNGKLEDFEISEMDINELIGLEPLWNIFLKAKNKQVQELSMKFLLQFQNLSSMYVSSYGSQKRKEFLKTCFEHLNKNININNNNNKNNDKMNNIHNEETIILVFDLIIQFIESIEKKFNGRSFKF</sequence>
<evidence type="ECO:0000259" key="5">
    <source>
        <dbReference type="Pfam" id="PF25010"/>
    </source>
</evidence>
<evidence type="ECO:0000256" key="3">
    <source>
        <dbReference type="ARBA" id="ARBA00022801"/>
    </source>
</evidence>
<feature type="compositionally biased region" description="Low complexity" evidence="4">
    <location>
        <begin position="565"/>
        <end position="576"/>
    </location>
</feature>
<evidence type="ECO:0000313" key="6">
    <source>
        <dbReference type="EMBL" id="KAJ3444616.1"/>
    </source>
</evidence>
<evidence type="ECO:0000256" key="2">
    <source>
        <dbReference type="ARBA" id="ARBA00022786"/>
    </source>
</evidence>
<evidence type="ECO:0000256" key="4">
    <source>
        <dbReference type="SAM" id="MobiDB-lite"/>
    </source>
</evidence>
<dbReference type="Pfam" id="PF25010">
    <property type="entry name" value="ARM_UBP24_USP9X-Y"/>
    <property type="match status" value="1"/>
</dbReference>
<dbReference type="EMBL" id="JANTQA010000023">
    <property type="protein sequence ID" value="KAJ3444616.1"/>
    <property type="molecule type" value="Genomic_DNA"/>
</dbReference>
<feature type="region of interest" description="Disordered" evidence="4">
    <location>
        <begin position="565"/>
        <end position="600"/>
    </location>
</feature>